<gene>
    <name evidence="1" type="ORF">KIL84_013325</name>
</gene>
<dbReference type="AlphaFoldDB" id="A0A9D4AU83"/>
<proteinExistence type="predicted"/>
<protein>
    <submittedName>
        <fullName evidence="1">Uncharacterized protein</fullName>
    </submittedName>
</protein>
<comment type="caution">
    <text evidence="1">The sequence shown here is derived from an EMBL/GenBank/DDBJ whole genome shotgun (WGS) entry which is preliminary data.</text>
</comment>
<sequence>MFFFVWANAIGKPNPLWIIPAKVTCTSKKRDLSLLFKQIISTDIEGKTKIIQNPSKPKHISYFSIDSHQSIIIDGINISFHSNIKDVFSKYKIESNKARINRIQKHRRFQCTAILIKNVILPSDLALESIWQLQYTNQ</sequence>
<reference evidence="1" key="1">
    <citation type="submission" date="2021-09" db="EMBL/GenBank/DDBJ databases">
        <title>The genome of Mauremys mutica provides insights into the evolution of semi-aquatic lifestyle.</title>
        <authorList>
            <person name="Gong S."/>
            <person name="Gao Y."/>
        </authorList>
    </citation>
    <scope>NUCLEOTIDE SEQUENCE</scope>
    <source>
        <strain evidence="1">MM-2020</strain>
        <tissue evidence="1">Muscle</tissue>
    </source>
</reference>
<evidence type="ECO:0000313" key="2">
    <source>
        <dbReference type="Proteomes" id="UP000827986"/>
    </source>
</evidence>
<organism evidence="1 2">
    <name type="scientific">Mauremys mutica</name>
    <name type="common">yellowpond turtle</name>
    <dbReference type="NCBI Taxonomy" id="74926"/>
    <lineage>
        <taxon>Eukaryota</taxon>
        <taxon>Metazoa</taxon>
        <taxon>Chordata</taxon>
        <taxon>Craniata</taxon>
        <taxon>Vertebrata</taxon>
        <taxon>Euteleostomi</taxon>
        <taxon>Archelosauria</taxon>
        <taxon>Testudinata</taxon>
        <taxon>Testudines</taxon>
        <taxon>Cryptodira</taxon>
        <taxon>Durocryptodira</taxon>
        <taxon>Testudinoidea</taxon>
        <taxon>Geoemydidae</taxon>
        <taxon>Geoemydinae</taxon>
        <taxon>Mauremys</taxon>
    </lineage>
</organism>
<name>A0A9D4AU83_9SAUR</name>
<accession>A0A9D4AU83</accession>
<dbReference type="EMBL" id="JAHDVG010000485">
    <property type="protein sequence ID" value="KAH1168735.1"/>
    <property type="molecule type" value="Genomic_DNA"/>
</dbReference>
<dbReference type="Proteomes" id="UP000827986">
    <property type="component" value="Unassembled WGS sequence"/>
</dbReference>
<keyword evidence="2" id="KW-1185">Reference proteome</keyword>
<evidence type="ECO:0000313" key="1">
    <source>
        <dbReference type="EMBL" id="KAH1168735.1"/>
    </source>
</evidence>